<protein>
    <recommendedName>
        <fullName evidence="4">Tetratrico peptide repeat group 5 domain-containing protein</fullName>
    </recommendedName>
</protein>
<dbReference type="InterPro" id="IPR011990">
    <property type="entry name" value="TPR-like_helical_dom_sf"/>
</dbReference>
<feature type="domain" description="Tetratrico peptide repeat group 5" evidence="4">
    <location>
        <begin position="240"/>
        <end position="353"/>
    </location>
</feature>
<evidence type="ECO:0000313" key="6">
    <source>
        <dbReference type="Proteomes" id="UP001157125"/>
    </source>
</evidence>
<dbReference type="PROSITE" id="PS51130">
    <property type="entry name" value="PDXT_SNO_2"/>
    <property type="match status" value="1"/>
</dbReference>
<comment type="caution">
    <text evidence="5">The sequence shown here is derived from an EMBL/GenBank/DDBJ whole genome shotgun (WGS) entry which is preliminary data.</text>
</comment>
<dbReference type="InterPro" id="IPR041656">
    <property type="entry name" value="TPR_5"/>
</dbReference>
<dbReference type="InterPro" id="IPR029062">
    <property type="entry name" value="Class_I_gatase-like"/>
</dbReference>
<dbReference type="PANTHER" id="PTHR31559:SF0">
    <property type="entry name" value="PYRIDOXAL 5'-PHOSPHATE SYNTHASE SUBUNIT SNO1-RELATED"/>
    <property type="match status" value="1"/>
</dbReference>
<dbReference type="NCBIfam" id="TIGR03800">
    <property type="entry name" value="PLP_synth_Pdx2"/>
    <property type="match status" value="1"/>
</dbReference>
<keyword evidence="2" id="KW-0315">Glutamine amidotransferase</keyword>
<dbReference type="SUPFAM" id="SSF48452">
    <property type="entry name" value="TPR-like"/>
    <property type="match status" value="1"/>
</dbReference>
<gene>
    <name evidence="5" type="ORF">GCM10025876_39650</name>
</gene>
<evidence type="ECO:0000256" key="3">
    <source>
        <dbReference type="SAM" id="MobiDB-lite"/>
    </source>
</evidence>
<dbReference type="PANTHER" id="PTHR31559">
    <property type="entry name" value="PYRIDOXAL 5'-PHOSPHATE SYNTHASE SUBUNIT SNO"/>
    <property type="match status" value="1"/>
</dbReference>
<dbReference type="RefSeq" id="WP_348523726.1">
    <property type="nucleotide sequence ID" value="NZ_BSUN01000001.1"/>
</dbReference>
<dbReference type="Pfam" id="PF12688">
    <property type="entry name" value="TPR_5"/>
    <property type="match status" value="1"/>
</dbReference>
<accession>A0ABQ6IK24</accession>
<reference evidence="6" key="1">
    <citation type="journal article" date="2019" name="Int. J. Syst. Evol. Microbiol.">
        <title>The Global Catalogue of Microorganisms (GCM) 10K type strain sequencing project: providing services to taxonomists for standard genome sequencing and annotation.</title>
        <authorList>
            <consortium name="The Broad Institute Genomics Platform"/>
            <consortium name="The Broad Institute Genome Sequencing Center for Infectious Disease"/>
            <person name="Wu L."/>
            <person name="Ma J."/>
        </authorList>
    </citation>
    <scope>NUCLEOTIDE SEQUENCE [LARGE SCALE GENOMIC DNA]</scope>
    <source>
        <strain evidence="6">NBRC 112299</strain>
    </source>
</reference>
<evidence type="ECO:0000256" key="2">
    <source>
        <dbReference type="ARBA" id="ARBA00022962"/>
    </source>
</evidence>
<dbReference type="Pfam" id="PF01174">
    <property type="entry name" value="SNO"/>
    <property type="match status" value="1"/>
</dbReference>
<evidence type="ECO:0000313" key="5">
    <source>
        <dbReference type="EMBL" id="GMA37761.1"/>
    </source>
</evidence>
<sequence length="362" mass="38371">MLALQGDVREHAAAVTSLGADVTLVRRARERAGRRDHLARGESTTIDKLLRAFDLRDLLMERIQAGLPVLGSCAGMILLATDLVDGIEGQQTLEAIPMTVRRNAFGRQVDSAEASLTWLPDGSSMRATFIRAPWVESYADEVEVLATAVAGDGVEHAVAVQYGSRLATAFHPEISDEAPRTPAPARPDLTWEQPTRAEPSDDVWEVRVEAFWDGVQRDDVAGVIAGAHALAEARPAGDAAALYEVASAHDYVGREAEAVVLYERALAAGLGGRRADEAVIQLASSLRNVGRPADAVALLESTSVSEALAPAAAGFLALARHDLGRHTEALQAALGAVASTQYSAALVRYAADLDRGESSTEP</sequence>
<dbReference type="PROSITE" id="PS51273">
    <property type="entry name" value="GATASE_TYPE_1"/>
    <property type="match status" value="1"/>
</dbReference>
<dbReference type="Gene3D" id="1.25.40.10">
    <property type="entry name" value="Tetratricopeptide repeat domain"/>
    <property type="match status" value="1"/>
</dbReference>
<organism evidence="5 6">
    <name type="scientific">Demequina litorisediminis</name>
    <dbReference type="NCBI Taxonomy" id="1849022"/>
    <lineage>
        <taxon>Bacteria</taxon>
        <taxon>Bacillati</taxon>
        <taxon>Actinomycetota</taxon>
        <taxon>Actinomycetes</taxon>
        <taxon>Micrococcales</taxon>
        <taxon>Demequinaceae</taxon>
        <taxon>Demequina</taxon>
    </lineage>
</organism>
<dbReference type="SUPFAM" id="SSF52317">
    <property type="entry name" value="Class I glutamine amidotransferase-like"/>
    <property type="match status" value="1"/>
</dbReference>
<proteinExistence type="predicted"/>
<feature type="region of interest" description="Disordered" evidence="3">
    <location>
        <begin position="175"/>
        <end position="198"/>
    </location>
</feature>
<dbReference type="InterPro" id="IPR002161">
    <property type="entry name" value="PdxT/SNO"/>
</dbReference>
<name>A0ABQ6IK24_9MICO</name>
<dbReference type="Gene3D" id="3.40.50.880">
    <property type="match status" value="1"/>
</dbReference>
<evidence type="ECO:0000256" key="1">
    <source>
        <dbReference type="ARBA" id="ARBA00022898"/>
    </source>
</evidence>
<evidence type="ECO:0000259" key="4">
    <source>
        <dbReference type="Pfam" id="PF12688"/>
    </source>
</evidence>
<dbReference type="Proteomes" id="UP001157125">
    <property type="component" value="Unassembled WGS sequence"/>
</dbReference>
<keyword evidence="6" id="KW-1185">Reference proteome</keyword>
<keyword evidence="1" id="KW-0663">Pyridoxal phosphate</keyword>
<dbReference type="EMBL" id="BSUN01000001">
    <property type="protein sequence ID" value="GMA37761.1"/>
    <property type="molecule type" value="Genomic_DNA"/>
</dbReference>